<evidence type="ECO:0000313" key="3">
    <source>
        <dbReference type="Proteomes" id="UP000002208"/>
    </source>
</evidence>
<evidence type="ECO:0000313" key="2">
    <source>
        <dbReference type="EMBL" id="ACO47605.1"/>
    </source>
</evidence>
<evidence type="ECO:0000256" key="1">
    <source>
        <dbReference type="SAM" id="MobiDB-lite"/>
    </source>
</evidence>
<dbReference type="HOGENOM" id="CLU_2179504_0_0_0"/>
<keyword evidence="3" id="KW-1185">Reference proteome</keyword>
<dbReference type="KEGG" id="ddr:Deide_1p01583"/>
<name>C1D2G6_DEIDV</name>
<sequence>MLRIPVLPEAKFDHLTDEYRVLGLRACAKTKTPKTTPSLARCRGNTGHKHPAGHQFHAASCRFTGNQQMIYHTTPPVSSGFPVHTSRVWTARHVSRPSKSKTSYRTDSS</sequence>
<organism evidence="2 3">
    <name type="scientific">Deinococcus deserti (strain DSM 17065 / CIP 109153 / LMG 22923 / VCD115)</name>
    <dbReference type="NCBI Taxonomy" id="546414"/>
    <lineage>
        <taxon>Bacteria</taxon>
        <taxon>Thermotogati</taxon>
        <taxon>Deinococcota</taxon>
        <taxon>Deinococci</taxon>
        <taxon>Deinococcales</taxon>
        <taxon>Deinococcaceae</taxon>
        <taxon>Deinococcus</taxon>
    </lineage>
</organism>
<proteinExistence type="predicted"/>
<feature type="region of interest" description="Disordered" evidence="1">
    <location>
        <begin position="33"/>
        <end position="53"/>
    </location>
</feature>
<geneLocation type="plasmid" evidence="3">
    <name>pDeide1</name>
</geneLocation>
<reference evidence="2 3" key="1">
    <citation type="journal article" date="2009" name="PLoS Genet.">
        <title>Alliance of proteomics and genomics to unravel the specificities of Sahara bacterium Deinococcus deserti.</title>
        <authorList>
            <person name="de Groot A."/>
            <person name="Dulermo R."/>
            <person name="Ortet P."/>
            <person name="Blanchard L."/>
            <person name="Guerin P."/>
            <person name="Fernandez B."/>
            <person name="Vacherie B."/>
            <person name="Dossat C."/>
            <person name="Jolivet E."/>
            <person name="Siguier P."/>
            <person name="Chandler M."/>
            <person name="Barakat M."/>
            <person name="Dedieu A."/>
            <person name="Barbe V."/>
            <person name="Heulin T."/>
            <person name="Sommer S."/>
            <person name="Achouak W."/>
            <person name="Armengaud J."/>
        </authorList>
    </citation>
    <scope>NUCLEOTIDE SEQUENCE [LARGE SCALE GENOMIC DNA]</scope>
    <source>
        <strain evidence="3">DSM 17065 / CIP 109153 / LMG 22923 / VCD115</strain>
        <plasmid evidence="3">pDeide1</plasmid>
    </source>
</reference>
<dbReference type="AlphaFoldDB" id="C1D2G6"/>
<dbReference type="EMBL" id="CP001115">
    <property type="protein sequence ID" value="ACO47605.1"/>
    <property type="molecule type" value="Genomic_DNA"/>
</dbReference>
<gene>
    <name evidence="2" type="ordered locus">Deide_1p01583</name>
</gene>
<keyword evidence="2" id="KW-0614">Plasmid</keyword>
<dbReference type="Proteomes" id="UP000002208">
    <property type="component" value="Plasmid 1"/>
</dbReference>
<accession>C1D2G6</accession>
<protein>
    <submittedName>
        <fullName evidence="2">Uncharacterized protein</fullName>
    </submittedName>
</protein>